<organism evidence="4 5">
    <name type="scientific">Nonomuraea ferruginea</name>
    <dbReference type="NCBI Taxonomy" id="46174"/>
    <lineage>
        <taxon>Bacteria</taxon>
        <taxon>Bacillati</taxon>
        <taxon>Actinomycetota</taxon>
        <taxon>Actinomycetes</taxon>
        <taxon>Streptosporangiales</taxon>
        <taxon>Streptosporangiaceae</taxon>
        <taxon>Nonomuraea</taxon>
    </lineage>
</organism>
<comment type="similarity">
    <text evidence="1 2">Belongs to the anti-sigma-factor antagonist family.</text>
</comment>
<dbReference type="CDD" id="cd07043">
    <property type="entry name" value="STAS_anti-anti-sigma_factors"/>
    <property type="match status" value="1"/>
</dbReference>
<feature type="domain" description="STAS" evidence="3">
    <location>
        <begin position="13"/>
        <end position="100"/>
    </location>
</feature>
<proteinExistence type="inferred from homology"/>
<evidence type="ECO:0000259" key="3">
    <source>
        <dbReference type="PROSITE" id="PS50801"/>
    </source>
</evidence>
<dbReference type="PROSITE" id="PS50801">
    <property type="entry name" value="STAS"/>
    <property type="match status" value="1"/>
</dbReference>
<dbReference type="NCBIfam" id="TIGR00377">
    <property type="entry name" value="ant_ant_sig"/>
    <property type="match status" value="1"/>
</dbReference>
<dbReference type="PANTHER" id="PTHR33495">
    <property type="entry name" value="ANTI-SIGMA FACTOR ANTAGONIST TM_1081-RELATED-RELATED"/>
    <property type="match status" value="1"/>
</dbReference>
<dbReference type="Pfam" id="PF13466">
    <property type="entry name" value="STAS_2"/>
    <property type="match status" value="1"/>
</dbReference>
<dbReference type="Proteomes" id="UP001212498">
    <property type="component" value="Unassembled WGS sequence"/>
</dbReference>
<dbReference type="PANTHER" id="PTHR33495:SF2">
    <property type="entry name" value="ANTI-SIGMA FACTOR ANTAGONIST TM_1081-RELATED"/>
    <property type="match status" value="1"/>
</dbReference>
<evidence type="ECO:0000256" key="2">
    <source>
        <dbReference type="RuleBase" id="RU003749"/>
    </source>
</evidence>
<protein>
    <recommendedName>
        <fullName evidence="2">Anti-sigma factor antagonist</fullName>
    </recommendedName>
</protein>
<comment type="caution">
    <text evidence="4">The sequence shown here is derived from an EMBL/GenBank/DDBJ whole genome shotgun (WGS) entry which is preliminary data.</text>
</comment>
<evidence type="ECO:0000313" key="5">
    <source>
        <dbReference type="Proteomes" id="UP001212498"/>
    </source>
</evidence>
<dbReference type="RefSeq" id="WP_271277949.1">
    <property type="nucleotide sequence ID" value="NZ_BAABFD010000017.1"/>
</dbReference>
<dbReference type="EMBL" id="JAPNUD010000076">
    <property type="protein sequence ID" value="MDA0643764.1"/>
    <property type="molecule type" value="Genomic_DNA"/>
</dbReference>
<dbReference type="SUPFAM" id="SSF52091">
    <property type="entry name" value="SpoIIaa-like"/>
    <property type="match status" value="1"/>
</dbReference>
<gene>
    <name evidence="4" type="ORF">OUY24_24310</name>
</gene>
<dbReference type="InterPro" id="IPR003658">
    <property type="entry name" value="Anti-sigma_ant"/>
</dbReference>
<evidence type="ECO:0000256" key="1">
    <source>
        <dbReference type="ARBA" id="ARBA00009013"/>
    </source>
</evidence>
<dbReference type="InterPro" id="IPR002645">
    <property type="entry name" value="STAS_dom"/>
</dbReference>
<keyword evidence="5" id="KW-1185">Reference proteome</keyword>
<dbReference type="Gene3D" id="3.30.750.24">
    <property type="entry name" value="STAS domain"/>
    <property type="match status" value="1"/>
</dbReference>
<name>A0ABT4T2R1_9ACTN</name>
<sequence length="100" mass="10620">MTIRTGPPVPTTVQLSGEIDLHTGAKLRRQLLNALCHATGTLVLDLSRVTFCDASGLSVLVELRNRARARGVTVQLTGPSPFMSRLLRITGLDGGLVEAA</sequence>
<accession>A0ABT4T2R1</accession>
<dbReference type="InterPro" id="IPR036513">
    <property type="entry name" value="STAS_dom_sf"/>
</dbReference>
<evidence type="ECO:0000313" key="4">
    <source>
        <dbReference type="EMBL" id="MDA0643764.1"/>
    </source>
</evidence>
<dbReference type="InterPro" id="IPR058548">
    <property type="entry name" value="MlaB-like_STAS"/>
</dbReference>
<reference evidence="4 5" key="1">
    <citation type="submission" date="2022-11" db="EMBL/GenBank/DDBJ databases">
        <title>Nonomuraea corallina sp. nov., a new species of the genus Nonomuraea isolated from sea side sediment in Thai sea.</title>
        <authorList>
            <person name="Ngamcharungchit C."/>
            <person name="Matsumoto A."/>
            <person name="Suriyachadkun C."/>
            <person name="Panbangred W."/>
            <person name="Inahashi Y."/>
            <person name="Intra B."/>
        </authorList>
    </citation>
    <scope>NUCLEOTIDE SEQUENCE [LARGE SCALE GENOMIC DNA]</scope>
    <source>
        <strain evidence="4 5">DSM 43553</strain>
    </source>
</reference>